<dbReference type="RefSeq" id="WP_073286052.1">
    <property type="nucleotide sequence ID" value="NZ_FRAS01000014.1"/>
</dbReference>
<keyword evidence="2" id="KW-1185">Reference proteome</keyword>
<reference evidence="2" key="1">
    <citation type="submission" date="2016-11" db="EMBL/GenBank/DDBJ databases">
        <authorList>
            <person name="Varghese N."/>
            <person name="Submissions S."/>
        </authorList>
    </citation>
    <scope>NUCLEOTIDE SEQUENCE [LARGE SCALE GENOMIC DNA]</scope>
    <source>
        <strain evidence="2">DSM 18569</strain>
    </source>
</reference>
<dbReference type="OrthoDB" id="5431540at2"/>
<organism evidence="1 2">
    <name type="scientific">Hymenobacter psychrotolerans DSM 18569</name>
    <dbReference type="NCBI Taxonomy" id="1121959"/>
    <lineage>
        <taxon>Bacteria</taxon>
        <taxon>Pseudomonadati</taxon>
        <taxon>Bacteroidota</taxon>
        <taxon>Cytophagia</taxon>
        <taxon>Cytophagales</taxon>
        <taxon>Hymenobacteraceae</taxon>
        <taxon>Hymenobacter</taxon>
    </lineage>
</organism>
<accession>A0A1M7ALS9</accession>
<dbReference type="AlphaFoldDB" id="A0A1M7ALS9"/>
<proteinExistence type="predicted"/>
<protein>
    <recommendedName>
        <fullName evidence="3">DUF922 domain-containing protein</fullName>
    </recommendedName>
</protein>
<sequence length="373" mass="41635">MPDICPSRWRRTTGWLLLLLVALGAGPASQPKPLILQPTALELRPTTFTLADIRDERPDRTAVAWLLPAPARPGTPAAAPVAVDLQGGGTAALRQFFRNSLPRNAALRPVTISVKECRVTETAAPGGQVEGRVSLHLAFEWARPDGPTVLLTEYRGGARYGRPLTDPGLVEPTLRRSLTDALRYLNTWMNGAAAHDVRLATGVRPSFRNDLRRTEPDTLFYDPERPLRWADFTGKPRPGNFAAAVFPSFAYGGQPRVKNGVVELDLTLQVFVVRSSSWVGAGQQTAYHLNHEQRHFDIVKLVAERFRRKATPDSLTVEDYNSILQLQYLKSFTEMNRLQEQYDNETHHGTDAAAQQRWNQRIDAELRGYGVNK</sequence>
<gene>
    <name evidence="1" type="ORF">SAMN02746009_02762</name>
</gene>
<dbReference type="Proteomes" id="UP000183947">
    <property type="component" value="Unassembled WGS sequence"/>
</dbReference>
<dbReference type="EMBL" id="FRAS01000014">
    <property type="protein sequence ID" value="SHL43595.1"/>
    <property type="molecule type" value="Genomic_DNA"/>
</dbReference>
<name>A0A1M7ALS9_9BACT</name>
<dbReference type="STRING" id="1121959.SAMN02746009_02762"/>
<evidence type="ECO:0008006" key="3">
    <source>
        <dbReference type="Google" id="ProtNLM"/>
    </source>
</evidence>
<evidence type="ECO:0000313" key="1">
    <source>
        <dbReference type="EMBL" id="SHL43595.1"/>
    </source>
</evidence>
<evidence type="ECO:0000313" key="2">
    <source>
        <dbReference type="Proteomes" id="UP000183947"/>
    </source>
</evidence>